<evidence type="ECO:0000256" key="2">
    <source>
        <dbReference type="ARBA" id="ARBA00023242"/>
    </source>
</evidence>
<dbReference type="SMART" id="SM00066">
    <property type="entry name" value="GAL4"/>
    <property type="match status" value="1"/>
</dbReference>
<evidence type="ECO:0000256" key="3">
    <source>
        <dbReference type="SAM" id="MobiDB-lite"/>
    </source>
</evidence>
<reference evidence="5 6" key="1">
    <citation type="submission" date="2015-07" db="EMBL/GenBank/DDBJ databases">
        <authorList>
            <person name="Noorani M."/>
        </authorList>
    </citation>
    <scope>NUCLEOTIDE SEQUENCE [LARGE SCALE GENOMIC DNA]</scope>
    <source>
        <strain evidence="5">BBA 69670</strain>
    </source>
</reference>
<proteinExistence type="predicted"/>
<dbReference type="GO" id="GO:0008270">
    <property type="term" value="F:zinc ion binding"/>
    <property type="evidence" value="ECO:0007669"/>
    <property type="project" value="InterPro"/>
</dbReference>
<dbReference type="SUPFAM" id="SSF57701">
    <property type="entry name" value="Zn2/Cys6 DNA-binding domain"/>
    <property type="match status" value="1"/>
</dbReference>
<dbReference type="AlphaFoldDB" id="A0A0K6GAE0"/>
<dbReference type="Proteomes" id="UP000044841">
    <property type="component" value="Unassembled WGS sequence"/>
</dbReference>
<protein>
    <submittedName>
        <fullName evidence="5">Lysine biosynthesis regulatory protein LYS14 [Saccharomyces cerevisiae S288c]</fullName>
    </submittedName>
</protein>
<keyword evidence="2" id="KW-0539">Nucleus</keyword>
<dbReference type="PROSITE" id="PS50048">
    <property type="entry name" value="ZN2_CY6_FUNGAL_2"/>
    <property type="match status" value="1"/>
</dbReference>
<dbReference type="InterPro" id="IPR001138">
    <property type="entry name" value="Zn2Cys6_DnaBD"/>
</dbReference>
<dbReference type="InterPro" id="IPR036864">
    <property type="entry name" value="Zn2-C6_fun-type_DNA-bd_sf"/>
</dbReference>
<feature type="domain" description="Zn(2)-C6 fungal-type" evidence="4">
    <location>
        <begin position="7"/>
        <end position="35"/>
    </location>
</feature>
<dbReference type="Pfam" id="PF11951">
    <property type="entry name" value="Fungal_trans_2"/>
    <property type="match status" value="1"/>
</dbReference>
<gene>
    <name evidence="5" type="ORF">RSOLAG22IIIB_11725</name>
</gene>
<dbReference type="EMBL" id="CYGV01001547">
    <property type="protein sequence ID" value="CUA75435.1"/>
    <property type="molecule type" value="Genomic_DNA"/>
</dbReference>
<organism evidence="5 6">
    <name type="scientific">Rhizoctonia solani</name>
    <dbReference type="NCBI Taxonomy" id="456999"/>
    <lineage>
        <taxon>Eukaryota</taxon>
        <taxon>Fungi</taxon>
        <taxon>Dikarya</taxon>
        <taxon>Basidiomycota</taxon>
        <taxon>Agaricomycotina</taxon>
        <taxon>Agaricomycetes</taxon>
        <taxon>Cantharellales</taxon>
        <taxon>Ceratobasidiaceae</taxon>
        <taxon>Rhizoctonia</taxon>
    </lineage>
</organism>
<keyword evidence="6" id="KW-1185">Reference proteome</keyword>
<dbReference type="CDD" id="cd00067">
    <property type="entry name" value="GAL4"/>
    <property type="match status" value="1"/>
</dbReference>
<dbReference type="GO" id="GO:0005634">
    <property type="term" value="C:nucleus"/>
    <property type="evidence" value="ECO:0007669"/>
    <property type="project" value="UniProtKB-SubCell"/>
</dbReference>
<feature type="compositionally biased region" description="Pro residues" evidence="3">
    <location>
        <begin position="135"/>
        <end position="147"/>
    </location>
</feature>
<evidence type="ECO:0000313" key="5">
    <source>
        <dbReference type="EMBL" id="CUA75435.1"/>
    </source>
</evidence>
<name>A0A0K6GAE0_9AGAM</name>
<dbReference type="Pfam" id="PF00172">
    <property type="entry name" value="Zn_clus"/>
    <property type="match status" value="1"/>
</dbReference>
<dbReference type="Gene3D" id="4.10.240.10">
    <property type="entry name" value="Zn(2)-C6 fungal-type DNA-binding domain"/>
    <property type="match status" value="1"/>
</dbReference>
<evidence type="ECO:0000259" key="4">
    <source>
        <dbReference type="PROSITE" id="PS50048"/>
    </source>
</evidence>
<evidence type="ECO:0000313" key="6">
    <source>
        <dbReference type="Proteomes" id="UP000044841"/>
    </source>
</evidence>
<comment type="subcellular location">
    <subcellularLocation>
        <location evidence="1">Nucleus</location>
    </subcellularLocation>
</comment>
<dbReference type="PANTHER" id="PTHR37534:SF46">
    <property type="entry name" value="ZN(II)2CYS6 TRANSCRIPTION FACTOR (EUROFUNG)"/>
    <property type="match status" value="1"/>
</dbReference>
<accession>A0A0K6GAE0</accession>
<dbReference type="InterPro" id="IPR021858">
    <property type="entry name" value="Fun_TF"/>
</dbReference>
<dbReference type="GO" id="GO:0000981">
    <property type="term" value="F:DNA-binding transcription factor activity, RNA polymerase II-specific"/>
    <property type="evidence" value="ECO:0007669"/>
    <property type="project" value="InterPro"/>
</dbReference>
<dbReference type="PANTHER" id="PTHR37534">
    <property type="entry name" value="TRANSCRIPTIONAL ACTIVATOR PROTEIN UGA3"/>
    <property type="match status" value="1"/>
</dbReference>
<feature type="region of interest" description="Disordered" evidence="3">
    <location>
        <begin position="134"/>
        <end position="153"/>
    </location>
</feature>
<evidence type="ECO:0000256" key="1">
    <source>
        <dbReference type="ARBA" id="ARBA00004123"/>
    </source>
</evidence>
<sequence length="646" mass="71600">MSRSGEGCNTCVARRRKCDRTRPVCRHCARDKIECGGYSNPKNPIRGVSNPRRPPTLPISTIDTIDLASSGPLPTRNYYAPSWVSNTSSSEPATPAEWSNIEYFLSPTTPDAFSAGQSGLEPFLISFSPHSVPSTPIPRQAPTPPYHPTDIGPFDEVTRTFLAPKKDVRQSMTPGQASLFDALFSLARPEDNVDLSRASSSLRRAPPVLVMGPMPTEPSYNLKYGPDQITSRLDQTEPEDAHDALVVGAKLCDSLALDKKVRSNTLPFFLQSYALWMRQFLFEPVRIIPLAREYILEEYSEGPAARGRMMAISNAVRSITGSTGYTLEAFEVLEPHIYQELALVPSRFGADRAADRDEAPLAMSTTYEFISVAVKVFPLTKVVKAMQVVAPIFRRGCPDPDDRPINLPNLLSNINVGIEYFAMLDVLLSAVINRPMNFRYDTTFAVGVYVSVFDIEQGPGTRWVYGVPDRPVILFARMNALLEDYGPGVDQRVIRELEAEIKAVQPIVVASADPSLAVGRLVVQESWRQAAYIYLYMGLCGADSHDARVVKAHGDFMEVFLRTKPGRIPDSFLVLPLPILGIATRHPDDQELLKRRMLALPECARRGTTGNEFIRMLECIWGLTNDSGRPTTWSDLRLASLYVAGV</sequence>